<dbReference type="EMBL" id="CP044016">
    <property type="protein sequence ID" value="QES89112.1"/>
    <property type="molecule type" value="Genomic_DNA"/>
</dbReference>
<dbReference type="InterPro" id="IPR032466">
    <property type="entry name" value="Metal_Hydrolase"/>
</dbReference>
<keyword evidence="6" id="KW-0862">Zinc</keyword>
<evidence type="ECO:0000256" key="7">
    <source>
        <dbReference type="ARBA" id="ARBA00023004"/>
    </source>
</evidence>
<dbReference type="Proteomes" id="UP000292424">
    <property type="component" value="Chromosome"/>
</dbReference>
<dbReference type="OrthoDB" id="9776455at2"/>
<organism evidence="10 11">
    <name type="scientific">Rhizosphaericola mali</name>
    <dbReference type="NCBI Taxonomy" id="2545455"/>
    <lineage>
        <taxon>Bacteria</taxon>
        <taxon>Pseudomonadati</taxon>
        <taxon>Bacteroidota</taxon>
        <taxon>Chitinophagia</taxon>
        <taxon>Chitinophagales</taxon>
        <taxon>Chitinophagaceae</taxon>
        <taxon>Rhizosphaericola</taxon>
    </lineage>
</organism>
<keyword evidence="4 10" id="KW-0378">Hydrolase</keyword>
<dbReference type="RefSeq" id="WP_131330058.1">
    <property type="nucleotide sequence ID" value="NZ_CP044016.1"/>
</dbReference>
<accession>A0A5P2G5L8</accession>
<dbReference type="AlphaFoldDB" id="A0A5P2G5L8"/>
<evidence type="ECO:0000256" key="8">
    <source>
        <dbReference type="NCBIfam" id="TIGR01224"/>
    </source>
</evidence>
<evidence type="ECO:0000256" key="3">
    <source>
        <dbReference type="ARBA" id="ARBA00022723"/>
    </source>
</evidence>
<keyword evidence="7" id="KW-0408">Iron</keyword>
<dbReference type="EC" id="3.5.2.7" evidence="2 8"/>
<dbReference type="InterPro" id="IPR011059">
    <property type="entry name" value="Metal-dep_hydrolase_composite"/>
</dbReference>
<evidence type="ECO:0000256" key="1">
    <source>
        <dbReference type="ARBA" id="ARBA00005023"/>
    </source>
</evidence>
<evidence type="ECO:0000256" key="4">
    <source>
        <dbReference type="ARBA" id="ARBA00022801"/>
    </source>
</evidence>
<dbReference type="Gene3D" id="3.20.20.140">
    <property type="entry name" value="Metal-dependent hydrolases"/>
    <property type="match status" value="1"/>
</dbReference>
<evidence type="ECO:0000256" key="5">
    <source>
        <dbReference type="ARBA" id="ARBA00022808"/>
    </source>
</evidence>
<keyword evidence="5" id="KW-0369">Histidine metabolism</keyword>
<dbReference type="GO" id="GO:0019556">
    <property type="term" value="P:L-histidine catabolic process to glutamate and formamide"/>
    <property type="evidence" value="ECO:0007669"/>
    <property type="project" value="UniProtKB-UniRule"/>
</dbReference>
<evidence type="ECO:0000259" key="9">
    <source>
        <dbReference type="Pfam" id="PF01979"/>
    </source>
</evidence>
<dbReference type="GO" id="GO:0050480">
    <property type="term" value="F:imidazolonepropionase activity"/>
    <property type="evidence" value="ECO:0007669"/>
    <property type="project" value="UniProtKB-UniRule"/>
</dbReference>
<evidence type="ECO:0000313" key="11">
    <source>
        <dbReference type="Proteomes" id="UP000292424"/>
    </source>
</evidence>
<dbReference type="Gene3D" id="2.30.40.10">
    <property type="entry name" value="Urease, subunit C, domain 1"/>
    <property type="match status" value="1"/>
</dbReference>
<protein>
    <recommendedName>
        <fullName evidence="2 8">Imidazolonepropionase</fullName>
        <ecNumber evidence="2 8">3.5.2.7</ecNumber>
    </recommendedName>
</protein>
<dbReference type="Pfam" id="PF01979">
    <property type="entry name" value="Amidohydro_1"/>
    <property type="match status" value="1"/>
</dbReference>
<proteinExistence type="predicted"/>
<dbReference type="PANTHER" id="PTHR42752:SF1">
    <property type="entry name" value="IMIDAZOLONEPROPIONASE-RELATED"/>
    <property type="match status" value="1"/>
</dbReference>
<dbReference type="SUPFAM" id="SSF51556">
    <property type="entry name" value="Metallo-dependent hydrolases"/>
    <property type="match status" value="1"/>
</dbReference>
<evidence type="ECO:0000256" key="6">
    <source>
        <dbReference type="ARBA" id="ARBA00022833"/>
    </source>
</evidence>
<evidence type="ECO:0000313" key="10">
    <source>
        <dbReference type="EMBL" id="QES89112.1"/>
    </source>
</evidence>
<dbReference type="GO" id="GO:0005737">
    <property type="term" value="C:cytoplasm"/>
    <property type="evidence" value="ECO:0007669"/>
    <property type="project" value="UniProtKB-UniRule"/>
</dbReference>
<dbReference type="PANTHER" id="PTHR42752">
    <property type="entry name" value="IMIDAZOLONEPROPIONASE"/>
    <property type="match status" value="1"/>
</dbReference>
<dbReference type="NCBIfam" id="TIGR01224">
    <property type="entry name" value="hutI"/>
    <property type="match status" value="1"/>
</dbReference>
<keyword evidence="3" id="KW-0479">Metal-binding</keyword>
<dbReference type="InterPro" id="IPR005920">
    <property type="entry name" value="HutI"/>
</dbReference>
<name>A0A5P2G5L8_9BACT</name>
<feature type="domain" description="Amidohydrolase-related" evidence="9">
    <location>
        <begin position="74"/>
        <end position="410"/>
    </location>
</feature>
<evidence type="ECO:0000256" key="2">
    <source>
        <dbReference type="ARBA" id="ARBA00012864"/>
    </source>
</evidence>
<reference evidence="10 11" key="1">
    <citation type="submission" date="2019-09" db="EMBL/GenBank/DDBJ databases">
        <title>Complete genome sequence of Arachidicoccus sp. B3-10 isolated from apple orchard soil.</title>
        <authorList>
            <person name="Kim H.S."/>
            <person name="Han K.-I."/>
            <person name="Suh M.K."/>
            <person name="Lee K.C."/>
            <person name="Eom M.K."/>
            <person name="Kim J.-S."/>
            <person name="Kang S.W."/>
            <person name="Sin Y."/>
            <person name="Lee J.-S."/>
        </authorList>
    </citation>
    <scope>NUCLEOTIDE SEQUENCE [LARGE SCALE GENOMIC DNA]</scope>
    <source>
        <strain evidence="10 11">B3-10</strain>
    </source>
</reference>
<sequence>MEKYLIGPFTQIVTMANLPIKGALSDDQLEIIKEGGLIISNGKIQQVGLFNDLRIVANTENIPIQFIEGKNVCLPAFVDCHTHIAFGGNRANDFAYRNAGKTYLDIAAAGGGIANTVSHTRALTEQELVDIIVDRSAYLIAQGISTIEVKSGYGLNVAEELKLLRSIQKANQITPANLVATCLAAHILPKDFKGNAEAYLNTIIEELFPIIKKEKLTNRIDAFIEKSAFSPSEIAPYFNKAREIGFDITVHADQFTTGGSDVAIAFDAVSADHLEASTEKEINILAHSDTVAVALPAASLGVGCAFTPARKLLDAGASLAVATDWNPGTAPMAQLVTSASILATMEKLTNAEVLAAITFRAANALRLKDRGILMNGLKADFIVYDADNYQNITYLQGCLQPQSVWINGQLKYAKN</sequence>
<comment type="pathway">
    <text evidence="1">Amino-acid degradation.</text>
</comment>
<dbReference type="GO" id="GO:0046872">
    <property type="term" value="F:metal ion binding"/>
    <property type="evidence" value="ECO:0007669"/>
    <property type="project" value="UniProtKB-KW"/>
</dbReference>
<keyword evidence="11" id="KW-1185">Reference proteome</keyword>
<gene>
    <name evidence="10" type="primary">hutI</name>
    <name evidence="10" type="ORF">E0W69_010725</name>
</gene>
<dbReference type="InterPro" id="IPR006680">
    <property type="entry name" value="Amidohydro-rel"/>
</dbReference>
<dbReference type="KEGG" id="arac:E0W69_010725"/>
<dbReference type="SUPFAM" id="SSF51338">
    <property type="entry name" value="Composite domain of metallo-dependent hydrolases"/>
    <property type="match status" value="2"/>
</dbReference>